<accession>A0A329MTJ1</accession>
<dbReference type="AlphaFoldDB" id="A0A329MTJ1"/>
<comment type="caution">
    <text evidence="8">The sequence shown here is derived from an EMBL/GenBank/DDBJ whole genome shotgun (WGS) entry which is preliminary data.</text>
</comment>
<dbReference type="InterPro" id="IPR006367">
    <property type="entry name" value="Sirohaem_synthase_N"/>
</dbReference>
<keyword evidence="9" id="KW-1185">Reference proteome</keyword>
<dbReference type="InterPro" id="IPR042518">
    <property type="entry name" value="SirC_C"/>
</dbReference>
<evidence type="ECO:0000313" key="9">
    <source>
        <dbReference type="Proteomes" id="UP000250369"/>
    </source>
</evidence>
<dbReference type="Gene3D" id="1.10.8.610">
    <property type="entry name" value="SirC, precorrin-2 dehydrogenase, C-terminal helical domain-like"/>
    <property type="match status" value="1"/>
</dbReference>
<dbReference type="EMBL" id="QMFB01000003">
    <property type="protein sequence ID" value="RAV22023.1"/>
    <property type="molecule type" value="Genomic_DNA"/>
</dbReference>
<dbReference type="InterPro" id="IPR036291">
    <property type="entry name" value="NAD(P)-bd_dom_sf"/>
</dbReference>
<name>A0A329MTJ1_9BACL</name>
<dbReference type="SUPFAM" id="SSF51735">
    <property type="entry name" value="NAD(P)-binding Rossmann-fold domains"/>
    <property type="match status" value="1"/>
</dbReference>
<keyword evidence="3" id="KW-0560">Oxidoreductase</keyword>
<dbReference type="RefSeq" id="WP_113030333.1">
    <property type="nucleotide sequence ID" value="NZ_QMFB01000003.1"/>
</dbReference>
<dbReference type="Gene3D" id="3.40.50.720">
    <property type="entry name" value="NAD(P)-binding Rossmann-like Domain"/>
    <property type="match status" value="1"/>
</dbReference>
<evidence type="ECO:0000256" key="3">
    <source>
        <dbReference type="ARBA" id="ARBA00023002"/>
    </source>
</evidence>
<protein>
    <recommendedName>
        <fullName evidence="2">precorrin-2 dehydrogenase</fullName>
        <ecNumber evidence="2">1.3.1.76</ecNumber>
    </recommendedName>
</protein>
<dbReference type="SUPFAM" id="SSF75615">
    <property type="entry name" value="Siroheme synthase middle domains-like"/>
    <property type="match status" value="1"/>
</dbReference>
<dbReference type="Pfam" id="PF14824">
    <property type="entry name" value="Sirohm_synth_M"/>
    <property type="match status" value="1"/>
</dbReference>
<dbReference type="NCBIfam" id="TIGR01470">
    <property type="entry name" value="cysG_Nterm"/>
    <property type="match status" value="1"/>
</dbReference>
<keyword evidence="4" id="KW-0520">NAD</keyword>
<proteinExistence type="predicted"/>
<keyword evidence="5" id="KW-0627">Porphyrin biosynthesis</keyword>
<dbReference type="PANTHER" id="PTHR35330:SF1">
    <property type="entry name" value="SIROHEME BIOSYNTHESIS PROTEIN MET8"/>
    <property type="match status" value="1"/>
</dbReference>
<dbReference type="PANTHER" id="PTHR35330">
    <property type="entry name" value="SIROHEME BIOSYNTHESIS PROTEIN MET8"/>
    <property type="match status" value="1"/>
</dbReference>
<dbReference type="InterPro" id="IPR028161">
    <property type="entry name" value="Met8-like"/>
</dbReference>
<dbReference type="Pfam" id="PF13241">
    <property type="entry name" value="NAD_binding_7"/>
    <property type="match status" value="1"/>
</dbReference>
<dbReference type="Proteomes" id="UP000250369">
    <property type="component" value="Unassembled WGS sequence"/>
</dbReference>
<sequence length="226" mass="24910">MGDRNAGNYYPIMIDLTNKRCLVVGGGKIAERKIESLLASKADVVVISPALTERIADLAAAGKVAVLLRNYEAGDTKGAYLVIAASSDSFVNERVRDEALAADRLISVVDKPETGSFILPAAFTRGKLQVAVSTSGASPTLARDIVSGLKAKYGPEYEVYLDFLNEFRLKVRRLVNDAEHRQALAREIVRLDVLGRIRSGDFMRFRDDLFRKLEAETEAFGLEDWL</sequence>
<feature type="domain" description="Siroheme synthase central" evidence="7">
    <location>
        <begin position="125"/>
        <end position="143"/>
    </location>
</feature>
<dbReference type="OrthoDB" id="9773765at2"/>
<evidence type="ECO:0000256" key="4">
    <source>
        <dbReference type="ARBA" id="ARBA00023027"/>
    </source>
</evidence>
<comment type="pathway">
    <text evidence="1">Porphyrin-containing compound metabolism; siroheme biosynthesis; sirohydrochlorin from precorrin-2: step 1/1.</text>
</comment>
<evidence type="ECO:0000313" key="8">
    <source>
        <dbReference type="EMBL" id="RAV22023.1"/>
    </source>
</evidence>
<gene>
    <name evidence="8" type="ORF">DQG23_08280</name>
</gene>
<reference evidence="8 9" key="1">
    <citation type="journal article" date="2009" name="Int. J. Syst. Evol. Microbiol.">
        <title>Paenibacillus contaminans sp. nov., isolated from a contaminated laboratory plate.</title>
        <authorList>
            <person name="Chou J.H."/>
            <person name="Lee J.H."/>
            <person name="Lin M.C."/>
            <person name="Chang P.S."/>
            <person name="Arun A.B."/>
            <person name="Young C.C."/>
            <person name="Chen W.M."/>
        </authorList>
    </citation>
    <scope>NUCLEOTIDE SEQUENCE [LARGE SCALE GENOMIC DNA]</scope>
    <source>
        <strain evidence="8 9">CKOBP-6</strain>
    </source>
</reference>
<dbReference type="EC" id="1.3.1.76" evidence="2"/>
<dbReference type="UniPathway" id="UPA00262">
    <property type="reaction ID" value="UER00222"/>
</dbReference>
<dbReference type="GO" id="GO:0004325">
    <property type="term" value="F:ferrochelatase activity"/>
    <property type="evidence" value="ECO:0007669"/>
    <property type="project" value="InterPro"/>
</dbReference>
<evidence type="ECO:0000256" key="2">
    <source>
        <dbReference type="ARBA" id="ARBA00012400"/>
    </source>
</evidence>
<dbReference type="InterPro" id="IPR028281">
    <property type="entry name" value="Sirohaem_synthase_central"/>
</dbReference>
<dbReference type="GO" id="GO:0019354">
    <property type="term" value="P:siroheme biosynthetic process"/>
    <property type="evidence" value="ECO:0007669"/>
    <property type="project" value="UniProtKB-UniPathway"/>
</dbReference>
<dbReference type="GO" id="GO:0043115">
    <property type="term" value="F:precorrin-2 dehydrogenase activity"/>
    <property type="evidence" value="ECO:0007669"/>
    <property type="project" value="UniProtKB-EC"/>
</dbReference>
<evidence type="ECO:0000256" key="5">
    <source>
        <dbReference type="ARBA" id="ARBA00023244"/>
    </source>
</evidence>
<evidence type="ECO:0000259" key="7">
    <source>
        <dbReference type="Pfam" id="PF14824"/>
    </source>
</evidence>
<evidence type="ECO:0000256" key="1">
    <source>
        <dbReference type="ARBA" id="ARBA00005010"/>
    </source>
</evidence>
<comment type="catalytic activity">
    <reaction evidence="6">
        <text>precorrin-2 + NAD(+) = sirohydrochlorin + NADH + 2 H(+)</text>
        <dbReference type="Rhea" id="RHEA:15613"/>
        <dbReference type="ChEBI" id="CHEBI:15378"/>
        <dbReference type="ChEBI" id="CHEBI:57540"/>
        <dbReference type="ChEBI" id="CHEBI:57945"/>
        <dbReference type="ChEBI" id="CHEBI:58351"/>
        <dbReference type="ChEBI" id="CHEBI:58827"/>
        <dbReference type="EC" id="1.3.1.76"/>
    </reaction>
</comment>
<evidence type="ECO:0000256" key="6">
    <source>
        <dbReference type="ARBA" id="ARBA00047561"/>
    </source>
</evidence>
<organism evidence="8 9">
    <name type="scientific">Paenibacillus contaminans</name>
    <dbReference type="NCBI Taxonomy" id="450362"/>
    <lineage>
        <taxon>Bacteria</taxon>
        <taxon>Bacillati</taxon>
        <taxon>Bacillota</taxon>
        <taxon>Bacilli</taxon>
        <taxon>Bacillales</taxon>
        <taxon>Paenibacillaceae</taxon>
        <taxon>Paenibacillus</taxon>
    </lineage>
</organism>